<dbReference type="Proteomes" id="UP000266841">
    <property type="component" value="Unassembled WGS sequence"/>
</dbReference>
<sequence>MPSSSSAGTTAHNRRLLLASAVSFFAGLQVRTVIDLFGPNSIVAVQREDSAAWLPDDVGAGGKRIKLAKGAEAEDVDADQAAAPKKKGGRKRRKKKKKKKSLDDEVDPKEKPPKPPQQFNALNYTRDFEPLKWSLPVPTELAFKSSDEFMAEYISTKRANKIDLPWEHKDRYSHQKISLPLPIISPNFPKSATLTMKHYFACGGATSIHTSTQQGRIGICMMENQFAGKPPLEGCDTHKDHNLRKRLPIDFISDIGLQGPPCYYASMHNGGLENIAKHYPNSTILMVTRNATNWARSIKKWGNLLHRWKKICGFDGRFRSSDHSIAYWDDLHEEAETYEEYWVQFYHAHTQKIREFAMEHLTITYVEAELEDPDMAEKMEKYTTVSRECIMDCHPGPKWIKLHNQTSRCHPVGKNPALKAADVDEDSDDGNNDDRTEENEGNMDDDEPEMEE</sequence>
<feature type="compositionally biased region" description="Acidic residues" evidence="1">
    <location>
        <begin position="423"/>
        <end position="452"/>
    </location>
</feature>
<dbReference type="OMA" id="HTSTQQG"/>
<dbReference type="PANTHER" id="PTHR36978:SF4">
    <property type="entry name" value="P-LOOP CONTAINING NUCLEOSIDE TRIPHOSPHATE HYDROLASE PROTEIN"/>
    <property type="match status" value="1"/>
</dbReference>
<comment type="caution">
    <text evidence="2">The sequence shown here is derived from an EMBL/GenBank/DDBJ whole genome shotgun (WGS) entry which is preliminary data.</text>
</comment>
<feature type="region of interest" description="Disordered" evidence="1">
    <location>
        <begin position="411"/>
        <end position="452"/>
    </location>
</feature>
<accession>K0SLV0</accession>
<evidence type="ECO:0000313" key="3">
    <source>
        <dbReference type="Proteomes" id="UP000266841"/>
    </source>
</evidence>
<dbReference type="EMBL" id="AGNL01015355">
    <property type="protein sequence ID" value="EJK65959.1"/>
    <property type="molecule type" value="Genomic_DNA"/>
</dbReference>
<dbReference type="AlphaFoldDB" id="K0SLV0"/>
<name>K0SLV0_THAOC</name>
<reference evidence="2 3" key="1">
    <citation type="journal article" date="2012" name="Genome Biol.">
        <title>Genome and low-iron response of an oceanic diatom adapted to chronic iron limitation.</title>
        <authorList>
            <person name="Lommer M."/>
            <person name="Specht M."/>
            <person name="Roy A.S."/>
            <person name="Kraemer L."/>
            <person name="Andreson R."/>
            <person name="Gutowska M.A."/>
            <person name="Wolf J."/>
            <person name="Bergner S.V."/>
            <person name="Schilhabel M.B."/>
            <person name="Klostermeier U.C."/>
            <person name="Beiko R.G."/>
            <person name="Rosenstiel P."/>
            <person name="Hippler M."/>
            <person name="Laroche J."/>
        </authorList>
    </citation>
    <scope>NUCLEOTIDE SEQUENCE [LARGE SCALE GENOMIC DNA]</scope>
    <source>
        <strain evidence="2 3">CCMP1005</strain>
    </source>
</reference>
<dbReference type="InterPro" id="IPR027417">
    <property type="entry name" value="P-loop_NTPase"/>
</dbReference>
<dbReference type="OrthoDB" id="47942at2759"/>
<dbReference type="Pfam" id="PF17784">
    <property type="entry name" value="Sulfotransfer_4"/>
    <property type="match status" value="1"/>
</dbReference>
<protein>
    <recommendedName>
        <fullName evidence="4">Sulfotransferase domain-containing protein</fullName>
    </recommendedName>
</protein>
<dbReference type="eggNOG" id="ENOG502SV1S">
    <property type="taxonomic scope" value="Eukaryota"/>
</dbReference>
<dbReference type="PANTHER" id="PTHR36978">
    <property type="entry name" value="P-LOOP CONTAINING NUCLEOTIDE TRIPHOSPHATE HYDROLASE"/>
    <property type="match status" value="1"/>
</dbReference>
<dbReference type="Gene3D" id="3.40.50.300">
    <property type="entry name" value="P-loop containing nucleotide triphosphate hydrolases"/>
    <property type="match status" value="1"/>
</dbReference>
<gene>
    <name evidence="2" type="ORF">THAOC_13139</name>
</gene>
<feature type="compositionally biased region" description="Basic residues" evidence="1">
    <location>
        <begin position="84"/>
        <end position="100"/>
    </location>
</feature>
<keyword evidence="3" id="KW-1185">Reference proteome</keyword>
<evidence type="ECO:0000313" key="2">
    <source>
        <dbReference type="EMBL" id="EJK65959.1"/>
    </source>
</evidence>
<feature type="region of interest" description="Disordered" evidence="1">
    <location>
        <begin position="71"/>
        <end position="121"/>
    </location>
</feature>
<organism evidence="2 3">
    <name type="scientific">Thalassiosira oceanica</name>
    <name type="common">Marine diatom</name>
    <dbReference type="NCBI Taxonomy" id="159749"/>
    <lineage>
        <taxon>Eukaryota</taxon>
        <taxon>Sar</taxon>
        <taxon>Stramenopiles</taxon>
        <taxon>Ochrophyta</taxon>
        <taxon>Bacillariophyta</taxon>
        <taxon>Coscinodiscophyceae</taxon>
        <taxon>Thalassiosirophycidae</taxon>
        <taxon>Thalassiosirales</taxon>
        <taxon>Thalassiosiraceae</taxon>
        <taxon>Thalassiosira</taxon>
    </lineage>
</organism>
<proteinExistence type="predicted"/>
<evidence type="ECO:0000256" key="1">
    <source>
        <dbReference type="SAM" id="MobiDB-lite"/>
    </source>
</evidence>
<evidence type="ECO:0008006" key="4">
    <source>
        <dbReference type="Google" id="ProtNLM"/>
    </source>
</evidence>
<dbReference type="InterPro" id="IPR040632">
    <property type="entry name" value="Sulfotransfer_4"/>
</dbReference>
<dbReference type="SUPFAM" id="SSF52540">
    <property type="entry name" value="P-loop containing nucleoside triphosphate hydrolases"/>
    <property type="match status" value="1"/>
</dbReference>